<keyword evidence="2" id="KW-0645">Protease</keyword>
<dbReference type="PANTHER" id="PTHR13604:SF0">
    <property type="entry name" value="ABASIC SITE PROCESSING PROTEIN HMCES"/>
    <property type="match status" value="1"/>
</dbReference>
<evidence type="ECO:0008006" key="11">
    <source>
        <dbReference type="Google" id="ProtNLM"/>
    </source>
</evidence>
<sequence length="229" mass="25354">MCGRTSLFAAQSTIERRFDAEFAAPYEERYNISPEQDLHVIHDATPATITSDEWGFVPTWAESPETGPRPINARAETVSENRLFRDAFESRRALVIADGYYEWAGDRGGKQPYRITRPEDELFAMAGLWSRWEGNGQPLSTVTILTTEATAHLESIHDRMPVVLDRSAERPWLDGDLETAQGLLETAEPTLQAQEISTLVNDPSNDSPAVVEPVGGETGQTDLGNYGAD</sequence>
<dbReference type="GO" id="GO:0016829">
    <property type="term" value="F:lyase activity"/>
    <property type="evidence" value="ECO:0007669"/>
    <property type="project" value="UniProtKB-KW"/>
</dbReference>
<dbReference type="EMBL" id="CP016070">
    <property type="protein sequence ID" value="AOW80415.1"/>
    <property type="molecule type" value="Genomic_DNA"/>
</dbReference>
<dbReference type="KEGG" id="halh:HTSR_1237"/>
<gene>
    <name evidence="9" type="ORF">HTSR_1237</name>
</gene>
<evidence type="ECO:0000313" key="10">
    <source>
        <dbReference type="Proteomes" id="UP000185608"/>
    </source>
</evidence>
<dbReference type="AlphaFoldDB" id="A0A1D8S4Z4"/>
<evidence type="ECO:0000256" key="7">
    <source>
        <dbReference type="ARBA" id="ARBA00023239"/>
    </source>
</evidence>
<feature type="compositionally biased region" description="Polar residues" evidence="8">
    <location>
        <begin position="198"/>
        <end position="207"/>
    </location>
</feature>
<evidence type="ECO:0000256" key="6">
    <source>
        <dbReference type="ARBA" id="ARBA00023125"/>
    </source>
</evidence>
<dbReference type="RefSeq" id="WP_070365104.1">
    <property type="nucleotide sequence ID" value="NZ_CP016070.1"/>
</dbReference>
<comment type="similarity">
    <text evidence="1">Belongs to the SOS response-associated peptidase family.</text>
</comment>
<dbReference type="InterPro" id="IPR003738">
    <property type="entry name" value="SRAP"/>
</dbReference>
<evidence type="ECO:0000256" key="1">
    <source>
        <dbReference type="ARBA" id="ARBA00008136"/>
    </source>
</evidence>
<keyword evidence="4" id="KW-0378">Hydrolase</keyword>
<dbReference type="GeneID" id="29829233"/>
<name>A0A1D8S4Z4_9EURY</name>
<dbReference type="PANTHER" id="PTHR13604">
    <property type="entry name" value="DC12-RELATED"/>
    <property type="match status" value="1"/>
</dbReference>
<keyword evidence="3" id="KW-0227">DNA damage</keyword>
<evidence type="ECO:0000256" key="4">
    <source>
        <dbReference type="ARBA" id="ARBA00022801"/>
    </source>
</evidence>
<protein>
    <recommendedName>
        <fullName evidence="11">SOS response-associated peptidase</fullName>
    </recommendedName>
</protein>
<feature type="region of interest" description="Disordered" evidence="8">
    <location>
        <begin position="198"/>
        <end position="229"/>
    </location>
</feature>
<evidence type="ECO:0000256" key="8">
    <source>
        <dbReference type="SAM" id="MobiDB-lite"/>
    </source>
</evidence>
<dbReference type="GO" id="GO:0008233">
    <property type="term" value="F:peptidase activity"/>
    <property type="evidence" value="ECO:0007669"/>
    <property type="project" value="UniProtKB-KW"/>
</dbReference>
<dbReference type="STRING" id="1873524.HSR6_1309"/>
<dbReference type="GO" id="GO:0006508">
    <property type="term" value="P:proteolysis"/>
    <property type="evidence" value="ECO:0007669"/>
    <property type="project" value="UniProtKB-KW"/>
</dbReference>
<reference evidence="9 10" key="1">
    <citation type="submission" date="2016-06" db="EMBL/GenBank/DDBJ databases">
        <title>Discovery of anaerobic lithoheterotrophic haloarchaeon capable of sulfur respiration by hydrogen and formate.</title>
        <authorList>
            <person name="Sorokin D.Y."/>
            <person name="Kublanov I.V."/>
            <person name="Roman P."/>
            <person name="Sinninghe Damste J.S."/>
            <person name="Golyshin P.N."/>
            <person name="Rojo D."/>
            <person name="Ciordia S."/>
            <person name="Mena Md.C."/>
            <person name="Ferrer M."/>
            <person name="Smedile F."/>
            <person name="Messina E."/>
            <person name="La Cono V."/>
            <person name="Yakimov M.M."/>
        </authorList>
    </citation>
    <scope>NUCLEOTIDE SEQUENCE [LARGE SCALE GENOMIC DNA]</scope>
    <source>
        <strain evidence="9 10">HTSR1</strain>
    </source>
</reference>
<keyword evidence="5" id="KW-0190">Covalent protein-DNA linkage</keyword>
<proteinExistence type="inferred from homology"/>
<dbReference type="Gene3D" id="3.90.1680.10">
    <property type="entry name" value="SOS response associated peptidase-like"/>
    <property type="match status" value="1"/>
</dbReference>
<dbReference type="Proteomes" id="UP000185608">
    <property type="component" value="Chromosome"/>
</dbReference>
<dbReference type="GO" id="GO:0106300">
    <property type="term" value="P:protein-DNA covalent cross-linking repair"/>
    <property type="evidence" value="ECO:0007669"/>
    <property type="project" value="InterPro"/>
</dbReference>
<evidence type="ECO:0000256" key="3">
    <source>
        <dbReference type="ARBA" id="ARBA00022763"/>
    </source>
</evidence>
<dbReference type="Pfam" id="PF02586">
    <property type="entry name" value="SRAP"/>
    <property type="match status" value="1"/>
</dbReference>
<keyword evidence="6" id="KW-0238">DNA-binding</keyword>
<evidence type="ECO:0000256" key="2">
    <source>
        <dbReference type="ARBA" id="ARBA00022670"/>
    </source>
</evidence>
<evidence type="ECO:0000256" key="5">
    <source>
        <dbReference type="ARBA" id="ARBA00023124"/>
    </source>
</evidence>
<dbReference type="SUPFAM" id="SSF143081">
    <property type="entry name" value="BB1717-like"/>
    <property type="match status" value="1"/>
</dbReference>
<accession>A0A1D8S4Z4</accession>
<keyword evidence="7" id="KW-0456">Lyase</keyword>
<dbReference type="GO" id="GO:0003697">
    <property type="term" value="F:single-stranded DNA binding"/>
    <property type="evidence" value="ECO:0007669"/>
    <property type="project" value="InterPro"/>
</dbReference>
<evidence type="ECO:0000313" key="9">
    <source>
        <dbReference type="EMBL" id="AOW80415.1"/>
    </source>
</evidence>
<dbReference type="InterPro" id="IPR036590">
    <property type="entry name" value="SRAP-like"/>
</dbReference>
<organism evidence="9 10">
    <name type="scientific">Halodesulfurarchaeum formicicum</name>
    <dbReference type="NCBI Taxonomy" id="1873524"/>
    <lineage>
        <taxon>Archaea</taxon>
        <taxon>Methanobacteriati</taxon>
        <taxon>Methanobacteriota</taxon>
        <taxon>Stenosarchaea group</taxon>
        <taxon>Halobacteria</taxon>
        <taxon>Halobacteriales</taxon>
        <taxon>Halobacteriaceae</taxon>
        <taxon>Halodesulfurarchaeum</taxon>
    </lineage>
</organism>